<evidence type="ECO:0000313" key="2">
    <source>
        <dbReference type="Proteomes" id="UP001501423"/>
    </source>
</evidence>
<comment type="caution">
    <text evidence="1">The sequence shown here is derived from an EMBL/GenBank/DDBJ whole genome shotgun (WGS) entry which is preliminary data.</text>
</comment>
<keyword evidence="2" id="KW-1185">Reference proteome</keyword>
<accession>A0ABN3XCC9</accession>
<organism evidence="1 2">
    <name type="scientific">Streptomyces erythrogriseus</name>
    <dbReference type="NCBI Taxonomy" id="284027"/>
    <lineage>
        <taxon>Bacteria</taxon>
        <taxon>Bacillati</taxon>
        <taxon>Actinomycetota</taxon>
        <taxon>Actinomycetes</taxon>
        <taxon>Kitasatosporales</taxon>
        <taxon>Streptomycetaceae</taxon>
        <taxon>Streptomyces</taxon>
        <taxon>Streptomyces griseoincarnatus group</taxon>
    </lineage>
</organism>
<dbReference type="EMBL" id="BAAAVA010000101">
    <property type="protein sequence ID" value="GAA2948636.1"/>
    <property type="molecule type" value="Genomic_DNA"/>
</dbReference>
<sequence>MCARCVFDFGGADVEAAADDDVLEPPEDIVPSVLVQLAEVNGPHPAVRCAATGFRLGQC</sequence>
<reference evidence="1 2" key="1">
    <citation type="journal article" date="2019" name="Int. J. Syst. Evol. Microbiol.">
        <title>The Global Catalogue of Microorganisms (GCM) 10K type strain sequencing project: providing services to taxonomists for standard genome sequencing and annotation.</title>
        <authorList>
            <consortium name="The Broad Institute Genomics Platform"/>
            <consortium name="The Broad Institute Genome Sequencing Center for Infectious Disease"/>
            <person name="Wu L."/>
            <person name="Ma J."/>
        </authorList>
    </citation>
    <scope>NUCLEOTIDE SEQUENCE [LARGE SCALE GENOMIC DNA]</scope>
    <source>
        <strain evidence="1 2">JCM 9650</strain>
    </source>
</reference>
<dbReference type="Proteomes" id="UP001501423">
    <property type="component" value="Unassembled WGS sequence"/>
</dbReference>
<gene>
    <name evidence="1" type="ORF">GCM10010478_57050</name>
</gene>
<protein>
    <submittedName>
        <fullName evidence="1">Uncharacterized protein</fullName>
    </submittedName>
</protein>
<name>A0ABN3XCC9_9ACTN</name>
<proteinExistence type="predicted"/>
<evidence type="ECO:0000313" key="1">
    <source>
        <dbReference type="EMBL" id="GAA2948636.1"/>
    </source>
</evidence>